<reference evidence="2 3" key="1">
    <citation type="journal article" date="2012" name="J. Bacteriol.">
        <title>Genome Sequence of Nitratireductor indicus Type Strain C115.</title>
        <authorList>
            <person name="Lai Q."/>
            <person name="Li G."/>
            <person name="Yu Z."/>
            <person name="Shao Z."/>
        </authorList>
    </citation>
    <scope>NUCLEOTIDE SEQUENCE [LARGE SCALE GENOMIC DNA]</scope>
    <source>
        <strain evidence="2 3">C115</strain>
    </source>
</reference>
<dbReference type="eggNOG" id="ENOG5033Z5Z">
    <property type="taxonomic scope" value="Bacteria"/>
</dbReference>
<evidence type="ECO:0000256" key="1">
    <source>
        <dbReference type="SAM" id="Phobius"/>
    </source>
</evidence>
<sequence length="264" mass="28839">MSALFRAELFKLVRQPSLLFWGFLSVPVFAMIFKILLDGMVFVRMRQVSPDNVDILMSAAKSLGISGNSLAHLLYAIGIASIFFAEYRFSTWRILVPRASRFQLWAAKYLACLAFLCLSLVLVMISNALLHIVTTLLFEQRLPNMAIRPDSFLTLLLAFMASLLELSVLTAIVAAITTLTRSMIAAVIPAFMLTLGASLVALYVGPTRNVIPLPSPASEALRDWILSGGPAFLGWSGLAILSAWLVVAAAIGGVAFWRQQLSSE</sequence>
<feature type="transmembrane region" description="Helical" evidence="1">
    <location>
        <begin position="63"/>
        <end position="85"/>
    </location>
</feature>
<feature type="transmembrane region" description="Helical" evidence="1">
    <location>
        <begin position="20"/>
        <end position="43"/>
    </location>
</feature>
<dbReference type="EMBL" id="AMSI01000002">
    <property type="protein sequence ID" value="EKF43700.1"/>
    <property type="molecule type" value="Genomic_DNA"/>
</dbReference>
<gene>
    <name evidence="2" type="ORF">NA8A_02770</name>
</gene>
<feature type="transmembrane region" description="Helical" evidence="1">
    <location>
        <begin position="106"/>
        <end position="132"/>
    </location>
</feature>
<name>K2NWL4_9HYPH</name>
<evidence type="ECO:0000313" key="2">
    <source>
        <dbReference type="EMBL" id="EKF43700.1"/>
    </source>
</evidence>
<dbReference type="STRING" id="721133.SAMN05216176_11641"/>
<evidence type="ECO:0000313" key="3">
    <source>
        <dbReference type="Proteomes" id="UP000007374"/>
    </source>
</evidence>
<dbReference type="PATRIC" id="fig|1231190.3.peg.584"/>
<dbReference type="Proteomes" id="UP000007374">
    <property type="component" value="Unassembled WGS sequence"/>
</dbReference>
<feature type="transmembrane region" description="Helical" evidence="1">
    <location>
        <begin position="232"/>
        <end position="257"/>
    </location>
</feature>
<protein>
    <recommendedName>
        <fullName evidence="4">ABC transporter permease</fullName>
    </recommendedName>
</protein>
<dbReference type="AlphaFoldDB" id="K2NWL4"/>
<feature type="transmembrane region" description="Helical" evidence="1">
    <location>
        <begin position="152"/>
        <end position="176"/>
    </location>
</feature>
<evidence type="ECO:0008006" key="4">
    <source>
        <dbReference type="Google" id="ProtNLM"/>
    </source>
</evidence>
<feature type="transmembrane region" description="Helical" evidence="1">
    <location>
        <begin position="183"/>
        <end position="204"/>
    </location>
</feature>
<keyword evidence="1" id="KW-1133">Transmembrane helix</keyword>
<keyword evidence="3" id="KW-1185">Reference proteome</keyword>
<organism evidence="2 3">
    <name type="scientific">Nitratireductor indicus C115</name>
    <dbReference type="NCBI Taxonomy" id="1231190"/>
    <lineage>
        <taxon>Bacteria</taxon>
        <taxon>Pseudomonadati</taxon>
        <taxon>Pseudomonadota</taxon>
        <taxon>Alphaproteobacteria</taxon>
        <taxon>Hyphomicrobiales</taxon>
        <taxon>Phyllobacteriaceae</taxon>
        <taxon>Nitratireductor</taxon>
    </lineage>
</organism>
<keyword evidence="1" id="KW-0812">Transmembrane</keyword>
<accession>K2NWL4</accession>
<keyword evidence="1" id="KW-0472">Membrane</keyword>
<dbReference type="OrthoDB" id="8404262at2"/>
<dbReference type="RefSeq" id="WP_009449483.1">
    <property type="nucleotide sequence ID" value="NZ_AMSI01000002.1"/>
</dbReference>
<comment type="caution">
    <text evidence="2">The sequence shown here is derived from an EMBL/GenBank/DDBJ whole genome shotgun (WGS) entry which is preliminary data.</text>
</comment>
<proteinExistence type="predicted"/>